<dbReference type="InterPro" id="IPR028098">
    <property type="entry name" value="Glyco_trans_4-like_N"/>
</dbReference>
<keyword evidence="3" id="KW-0328">Glycosyltransferase</keyword>
<dbReference type="PANTHER" id="PTHR45947">
    <property type="entry name" value="SULFOQUINOVOSYL TRANSFERASE SQD2"/>
    <property type="match status" value="1"/>
</dbReference>
<comment type="caution">
    <text evidence="3">The sequence shown here is derived from an EMBL/GenBank/DDBJ whole genome shotgun (WGS) entry which is preliminary data.</text>
</comment>
<dbReference type="Proteomes" id="UP001231197">
    <property type="component" value="Unassembled WGS sequence"/>
</dbReference>
<dbReference type="GO" id="GO:0016757">
    <property type="term" value="F:glycosyltransferase activity"/>
    <property type="evidence" value="ECO:0007669"/>
    <property type="project" value="UniProtKB-KW"/>
</dbReference>
<feature type="domain" description="Glycosyl transferase family 1" evidence="1">
    <location>
        <begin position="208"/>
        <end position="365"/>
    </location>
</feature>
<dbReference type="Pfam" id="PF13439">
    <property type="entry name" value="Glyco_transf_4"/>
    <property type="match status" value="1"/>
</dbReference>
<proteinExistence type="predicted"/>
<keyword evidence="3" id="KW-0808">Transferase</keyword>
<evidence type="ECO:0000313" key="3">
    <source>
        <dbReference type="EMBL" id="MDN3492415.1"/>
    </source>
</evidence>
<name>A0ABT7ZTU3_9FLAO</name>
<reference evidence="3 4" key="1">
    <citation type="journal article" date="2023" name="Int. J. Syst. Evol. Microbiol.">
        <title>Winogradskyella bathintestinalis sp. nov., isolated from the intestine of the deep-sea loosejaw dragonfish, Malacosteus niger.</title>
        <authorList>
            <person name="Uniacke-Lowe S."/>
            <person name="Johnson C.N."/>
            <person name="Stanton C."/>
            <person name="Hill C."/>
            <person name="Ross P."/>
        </authorList>
    </citation>
    <scope>NUCLEOTIDE SEQUENCE [LARGE SCALE GENOMIC DNA]</scope>
    <source>
        <strain evidence="3 4">APC 3343</strain>
    </source>
</reference>
<dbReference type="InterPro" id="IPR001296">
    <property type="entry name" value="Glyco_trans_1"/>
</dbReference>
<evidence type="ECO:0000313" key="4">
    <source>
        <dbReference type="Proteomes" id="UP001231197"/>
    </source>
</evidence>
<dbReference type="EMBL" id="JASDDK010000002">
    <property type="protein sequence ID" value="MDN3492415.1"/>
    <property type="molecule type" value="Genomic_DNA"/>
</dbReference>
<organism evidence="3 4">
    <name type="scientific">Winogradskyella bathintestinalis</name>
    <dbReference type="NCBI Taxonomy" id="3035208"/>
    <lineage>
        <taxon>Bacteria</taxon>
        <taxon>Pseudomonadati</taxon>
        <taxon>Bacteroidota</taxon>
        <taxon>Flavobacteriia</taxon>
        <taxon>Flavobacteriales</taxon>
        <taxon>Flavobacteriaceae</taxon>
        <taxon>Winogradskyella</taxon>
    </lineage>
</organism>
<keyword evidence="4" id="KW-1185">Reference proteome</keyword>
<dbReference type="Gene3D" id="3.40.50.2000">
    <property type="entry name" value="Glycogen Phosphorylase B"/>
    <property type="match status" value="2"/>
</dbReference>
<dbReference type="CDD" id="cd03801">
    <property type="entry name" value="GT4_PimA-like"/>
    <property type="match status" value="1"/>
</dbReference>
<accession>A0ABT7ZTU3</accession>
<evidence type="ECO:0000259" key="2">
    <source>
        <dbReference type="Pfam" id="PF13439"/>
    </source>
</evidence>
<evidence type="ECO:0000259" key="1">
    <source>
        <dbReference type="Pfam" id="PF00534"/>
    </source>
</evidence>
<dbReference type="SUPFAM" id="SSF53756">
    <property type="entry name" value="UDP-Glycosyltransferase/glycogen phosphorylase"/>
    <property type="match status" value="1"/>
</dbReference>
<dbReference type="InterPro" id="IPR050194">
    <property type="entry name" value="Glycosyltransferase_grp1"/>
</dbReference>
<dbReference type="RefSeq" id="WP_290206109.1">
    <property type="nucleotide sequence ID" value="NZ_JASDDK010000002.1"/>
</dbReference>
<dbReference type="EC" id="2.4.-.-" evidence="3"/>
<dbReference type="Pfam" id="PF00534">
    <property type="entry name" value="Glycos_transf_1"/>
    <property type="match status" value="1"/>
</dbReference>
<gene>
    <name evidence="3" type="ORF">QMA06_06765</name>
</gene>
<feature type="domain" description="Glycosyltransferase subfamily 4-like N-terminal" evidence="2">
    <location>
        <begin position="18"/>
        <end position="196"/>
    </location>
</feature>
<protein>
    <submittedName>
        <fullName evidence="3">Glycosyltransferase family 4 protein</fullName>
        <ecNumber evidence="3">2.4.-.-</ecNumber>
    </submittedName>
</protein>
<dbReference type="PANTHER" id="PTHR45947:SF3">
    <property type="entry name" value="SULFOQUINOVOSYL TRANSFERASE SQD2"/>
    <property type="match status" value="1"/>
</dbReference>
<sequence>MKKRQSIAIYSGVSQSTTFIERLIKGLVKANTNVYVFGSHIEKPTHHKNITYITYGQKWHKLVVLIKYSILLFIFKLKEKKRLDAIIEASGKGSYLLRLKYYPVLYHRPDIFHIQWAKSLEDWIWVEGFGMKVVLSLRGAHINYSPIIDKQLATLYKLHFPKISAFHAVSKAIAKEATKYGADADKIKVIKSGLNFDDFSFELKLYNSETPLEIISVGRDHWKKNYKLALDALFELKQLEKAFHYTIIGVKNNEALLHQRSQLRLEENVSFIDSLAFSEVQEAIKKADVMLLPSVEEGIANVVLEAMALGTLVVSTTCGGMAEVVFPNETGFLVPNRNVVTMYKTLIEVSELSIEDYQRITTQAKAFVENYHNENQMVTEMQSFYKTLKPQIL</sequence>